<gene>
    <name evidence="1" type="ORF">XNOV1_A002528</name>
</gene>
<dbReference type="AlphaFoldDB" id="A0AAV1H5M7"/>
<protein>
    <submittedName>
        <fullName evidence="1">Uncharacterized protein</fullName>
    </submittedName>
</protein>
<sequence length="141" mass="16064">MESHAGKRVLLFRNLRVLRPVEYILHDHDLEKDHRVDSNNFNTFRVNGTNTEPTNGISTKCRDGNQTSRVLLLPTLNLEADVPLDDHEGCSNLSEPIGTNKPSKRLLTIWSQVWDRQFDIQLGVIWDSTLWIQGGASTNRS</sequence>
<dbReference type="Proteomes" id="UP001178508">
    <property type="component" value="Chromosome 19"/>
</dbReference>
<keyword evidence="2" id="KW-1185">Reference proteome</keyword>
<dbReference type="EMBL" id="OY660882">
    <property type="protein sequence ID" value="CAJ1081322.1"/>
    <property type="molecule type" value="Genomic_DNA"/>
</dbReference>
<name>A0AAV1H5M7_XYRNO</name>
<evidence type="ECO:0000313" key="1">
    <source>
        <dbReference type="EMBL" id="CAJ1081322.1"/>
    </source>
</evidence>
<accession>A0AAV1H5M7</accession>
<evidence type="ECO:0000313" key="2">
    <source>
        <dbReference type="Proteomes" id="UP001178508"/>
    </source>
</evidence>
<organism evidence="1 2">
    <name type="scientific">Xyrichtys novacula</name>
    <name type="common">Pearly razorfish</name>
    <name type="synonym">Hemipteronotus novacula</name>
    <dbReference type="NCBI Taxonomy" id="13765"/>
    <lineage>
        <taxon>Eukaryota</taxon>
        <taxon>Metazoa</taxon>
        <taxon>Chordata</taxon>
        <taxon>Craniata</taxon>
        <taxon>Vertebrata</taxon>
        <taxon>Euteleostomi</taxon>
        <taxon>Actinopterygii</taxon>
        <taxon>Neopterygii</taxon>
        <taxon>Teleostei</taxon>
        <taxon>Neoteleostei</taxon>
        <taxon>Acanthomorphata</taxon>
        <taxon>Eupercaria</taxon>
        <taxon>Labriformes</taxon>
        <taxon>Labridae</taxon>
        <taxon>Xyrichtys</taxon>
    </lineage>
</organism>
<proteinExistence type="predicted"/>
<reference evidence="1" key="1">
    <citation type="submission" date="2023-08" db="EMBL/GenBank/DDBJ databases">
        <authorList>
            <person name="Alioto T."/>
            <person name="Alioto T."/>
            <person name="Gomez Garrido J."/>
        </authorList>
    </citation>
    <scope>NUCLEOTIDE SEQUENCE</scope>
</reference>